<keyword evidence="2" id="KW-0732">Signal</keyword>
<feature type="chain" id="PRO_5045747502" description="DUF306 domain-containing protein" evidence="2">
    <location>
        <begin position="25"/>
        <end position="349"/>
    </location>
</feature>
<proteinExistence type="predicted"/>
<feature type="signal peptide" evidence="2">
    <location>
        <begin position="1"/>
        <end position="24"/>
    </location>
</feature>
<dbReference type="InterPro" id="IPR005184">
    <property type="entry name" value="DUF306_Meta_HslJ"/>
</dbReference>
<keyword evidence="5" id="KW-1185">Reference proteome</keyword>
<protein>
    <recommendedName>
        <fullName evidence="3">DUF306 domain-containing protein</fullName>
    </recommendedName>
</protein>
<dbReference type="EMBL" id="BMRP01000013">
    <property type="protein sequence ID" value="GGU70847.1"/>
    <property type="molecule type" value="Genomic_DNA"/>
</dbReference>
<evidence type="ECO:0000256" key="2">
    <source>
        <dbReference type="SAM" id="SignalP"/>
    </source>
</evidence>
<feature type="region of interest" description="Disordered" evidence="1">
    <location>
        <begin position="30"/>
        <end position="56"/>
    </location>
</feature>
<dbReference type="PROSITE" id="PS51257">
    <property type="entry name" value="PROKAR_LIPOPROTEIN"/>
    <property type="match status" value="1"/>
</dbReference>
<name>A0ABQ2V7J8_9ACTN</name>
<feature type="domain" description="DUF306" evidence="3">
    <location>
        <begin position="231"/>
        <end position="322"/>
    </location>
</feature>
<dbReference type="Proteomes" id="UP000654471">
    <property type="component" value="Unassembled WGS sequence"/>
</dbReference>
<evidence type="ECO:0000313" key="4">
    <source>
        <dbReference type="EMBL" id="GGU70847.1"/>
    </source>
</evidence>
<dbReference type="Gene3D" id="2.40.128.270">
    <property type="match status" value="1"/>
</dbReference>
<feature type="compositionally biased region" description="Low complexity" evidence="1">
    <location>
        <begin position="129"/>
        <end position="138"/>
    </location>
</feature>
<dbReference type="PANTHER" id="PTHR35535">
    <property type="entry name" value="HEAT SHOCK PROTEIN HSLJ"/>
    <property type="match status" value="1"/>
</dbReference>
<dbReference type="InterPro" id="IPR038670">
    <property type="entry name" value="HslJ-like_sf"/>
</dbReference>
<sequence length="349" mass="37329">MMISLRRVAGVVAGIALACGGVSACGAASGGEGGRSGGVTASASLTKKGPGGPGGRLFGGIWTFDEGTLTVDGQEVHKPPNASPWVEFRDDGTVAGDYGCTPFRIKAELEATTVTLGEGLPALPPPTAAPASPDETTACPTPDKQQKDFASSTGPDAQQPTVEGLAQRSPELRDFEAKVKKFFHRGQLKITEKRLPQEVGGPPPGSLPQLRNEHGDVATLAIVRDPSIFDTKFQVSEWMVYDSSDKIKSAKDTSFTFHRDGTVTGKLGCNDFTAKVFFNGPHLFFRDTQLTTHRTCATQNMQDEAAILERLQSSLNYRYSGDSDGIYMRDDVGSDYRATGFKFKPVTDQ</sequence>
<dbReference type="PANTHER" id="PTHR35535:SF1">
    <property type="entry name" value="HEAT SHOCK PROTEIN HSLJ"/>
    <property type="match status" value="1"/>
</dbReference>
<reference evidence="5" key="1">
    <citation type="journal article" date="2019" name="Int. J. Syst. Evol. Microbiol.">
        <title>The Global Catalogue of Microorganisms (GCM) 10K type strain sequencing project: providing services to taxonomists for standard genome sequencing and annotation.</title>
        <authorList>
            <consortium name="The Broad Institute Genomics Platform"/>
            <consortium name="The Broad Institute Genome Sequencing Center for Infectious Disease"/>
            <person name="Wu L."/>
            <person name="Ma J."/>
        </authorList>
    </citation>
    <scope>NUCLEOTIDE SEQUENCE [LARGE SCALE GENOMIC DNA]</scope>
    <source>
        <strain evidence="5">JCM 3399</strain>
    </source>
</reference>
<evidence type="ECO:0000256" key="1">
    <source>
        <dbReference type="SAM" id="MobiDB-lite"/>
    </source>
</evidence>
<comment type="caution">
    <text evidence="4">The sequence shown here is derived from an EMBL/GenBank/DDBJ whole genome shotgun (WGS) entry which is preliminary data.</text>
</comment>
<evidence type="ECO:0000313" key="5">
    <source>
        <dbReference type="Proteomes" id="UP000654471"/>
    </source>
</evidence>
<organism evidence="4 5">
    <name type="scientific">Streptomyces albospinus</name>
    <dbReference type="NCBI Taxonomy" id="285515"/>
    <lineage>
        <taxon>Bacteria</taxon>
        <taxon>Bacillati</taxon>
        <taxon>Actinomycetota</taxon>
        <taxon>Actinomycetes</taxon>
        <taxon>Kitasatosporales</taxon>
        <taxon>Streptomycetaceae</taxon>
        <taxon>Streptomyces</taxon>
    </lineage>
</organism>
<dbReference type="Pfam" id="PF03724">
    <property type="entry name" value="META"/>
    <property type="match status" value="1"/>
</dbReference>
<feature type="compositionally biased region" description="Polar residues" evidence="1">
    <location>
        <begin position="148"/>
        <end position="161"/>
    </location>
</feature>
<feature type="region of interest" description="Disordered" evidence="1">
    <location>
        <begin position="117"/>
        <end position="170"/>
    </location>
</feature>
<gene>
    <name evidence="4" type="ORF">GCM10010211_40690</name>
</gene>
<dbReference type="InterPro" id="IPR053147">
    <property type="entry name" value="Hsp_HslJ-like"/>
</dbReference>
<accession>A0ABQ2V7J8</accession>
<evidence type="ECO:0000259" key="3">
    <source>
        <dbReference type="Pfam" id="PF03724"/>
    </source>
</evidence>